<proteinExistence type="predicted"/>
<gene>
    <name evidence="5" type="ORF">C8E83_0513</name>
</gene>
<keyword evidence="3" id="KW-0804">Transcription</keyword>
<dbReference type="InterPro" id="IPR036390">
    <property type="entry name" value="WH_DNA-bd_sf"/>
</dbReference>
<dbReference type="InterPro" id="IPR039422">
    <property type="entry name" value="MarR/SlyA-like"/>
</dbReference>
<dbReference type="PANTHER" id="PTHR33164">
    <property type="entry name" value="TRANSCRIPTIONAL REGULATOR, MARR FAMILY"/>
    <property type="match status" value="1"/>
</dbReference>
<evidence type="ECO:0000313" key="6">
    <source>
        <dbReference type="Proteomes" id="UP000280008"/>
    </source>
</evidence>
<dbReference type="AlphaFoldDB" id="A0A495ICR0"/>
<reference evidence="5 6" key="1">
    <citation type="submission" date="2018-10" db="EMBL/GenBank/DDBJ databases">
        <title>Sequencing the genomes of 1000 actinobacteria strains.</title>
        <authorList>
            <person name="Klenk H.-P."/>
        </authorList>
    </citation>
    <scope>NUCLEOTIDE SEQUENCE [LARGE SCALE GENOMIC DNA]</scope>
    <source>
        <strain evidence="5 6">DSM 17894</strain>
    </source>
</reference>
<sequence length="154" mass="16136">MARFETAFPESAGSPGLALWRVTNVWQRQIRAALAPFDLTHVQFVLLASLAYLDRAPDLDGVAAPVTQRDLAAHAGTDVMMTSQVVRALEAKGLVTRAKHPGDGRAVALEPTERGVALANQANGAVEAADAAFFGVLPSDDLAGIVRALGALSH</sequence>
<dbReference type="InterPro" id="IPR036388">
    <property type="entry name" value="WH-like_DNA-bd_sf"/>
</dbReference>
<dbReference type="Pfam" id="PF01047">
    <property type="entry name" value="MarR"/>
    <property type="match status" value="1"/>
</dbReference>
<keyword evidence="2 5" id="KW-0238">DNA-binding</keyword>
<dbReference type="Gene3D" id="1.10.10.10">
    <property type="entry name" value="Winged helix-like DNA-binding domain superfamily/Winged helix DNA-binding domain"/>
    <property type="match status" value="1"/>
</dbReference>
<accession>A0A495ICR0</accession>
<evidence type="ECO:0000256" key="2">
    <source>
        <dbReference type="ARBA" id="ARBA00023125"/>
    </source>
</evidence>
<dbReference type="GO" id="GO:0003677">
    <property type="term" value="F:DNA binding"/>
    <property type="evidence" value="ECO:0007669"/>
    <property type="project" value="UniProtKB-KW"/>
</dbReference>
<dbReference type="PANTHER" id="PTHR33164:SF64">
    <property type="entry name" value="TRANSCRIPTIONAL REGULATOR SLYA"/>
    <property type="match status" value="1"/>
</dbReference>
<organism evidence="5 6">
    <name type="scientific">Frondihabitans australicus</name>
    <dbReference type="NCBI Taxonomy" id="386892"/>
    <lineage>
        <taxon>Bacteria</taxon>
        <taxon>Bacillati</taxon>
        <taxon>Actinomycetota</taxon>
        <taxon>Actinomycetes</taxon>
        <taxon>Micrococcales</taxon>
        <taxon>Microbacteriaceae</taxon>
        <taxon>Frondihabitans</taxon>
    </lineage>
</organism>
<dbReference type="SMART" id="SM00347">
    <property type="entry name" value="HTH_MARR"/>
    <property type="match status" value="1"/>
</dbReference>
<evidence type="ECO:0000256" key="3">
    <source>
        <dbReference type="ARBA" id="ARBA00023163"/>
    </source>
</evidence>
<evidence type="ECO:0000259" key="4">
    <source>
        <dbReference type="PROSITE" id="PS50995"/>
    </source>
</evidence>
<dbReference type="OrthoDB" id="162531at2"/>
<dbReference type="Proteomes" id="UP000280008">
    <property type="component" value="Unassembled WGS sequence"/>
</dbReference>
<dbReference type="GO" id="GO:0003700">
    <property type="term" value="F:DNA-binding transcription factor activity"/>
    <property type="evidence" value="ECO:0007669"/>
    <property type="project" value="InterPro"/>
</dbReference>
<dbReference type="SUPFAM" id="SSF46785">
    <property type="entry name" value="Winged helix' DNA-binding domain"/>
    <property type="match status" value="1"/>
</dbReference>
<feature type="domain" description="HTH marR-type" evidence="4">
    <location>
        <begin position="1"/>
        <end position="154"/>
    </location>
</feature>
<keyword evidence="6" id="KW-1185">Reference proteome</keyword>
<keyword evidence="1" id="KW-0805">Transcription regulation</keyword>
<dbReference type="InterPro" id="IPR000835">
    <property type="entry name" value="HTH_MarR-typ"/>
</dbReference>
<dbReference type="PROSITE" id="PS50995">
    <property type="entry name" value="HTH_MARR_2"/>
    <property type="match status" value="1"/>
</dbReference>
<evidence type="ECO:0000256" key="1">
    <source>
        <dbReference type="ARBA" id="ARBA00023015"/>
    </source>
</evidence>
<dbReference type="GO" id="GO:0006950">
    <property type="term" value="P:response to stress"/>
    <property type="evidence" value="ECO:0007669"/>
    <property type="project" value="TreeGrafter"/>
</dbReference>
<comment type="caution">
    <text evidence="5">The sequence shown here is derived from an EMBL/GenBank/DDBJ whole genome shotgun (WGS) entry which is preliminary data.</text>
</comment>
<evidence type="ECO:0000313" key="5">
    <source>
        <dbReference type="EMBL" id="RKR73420.1"/>
    </source>
</evidence>
<dbReference type="EMBL" id="RBKS01000001">
    <property type="protein sequence ID" value="RKR73420.1"/>
    <property type="molecule type" value="Genomic_DNA"/>
</dbReference>
<name>A0A495ICR0_9MICO</name>
<protein>
    <submittedName>
        <fullName evidence="5">DNA-binding MarR family transcriptional regulator</fullName>
    </submittedName>
</protein>
<dbReference type="RefSeq" id="WP_121368288.1">
    <property type="nucleotide sequence ID" value="NZ_RBKS01000001.1"/>
</dbReference>